<evidence type="ECO:0000259" key="5">
    <source>
        <dbReference type="Pfam" id="PF12849"/>
    </source>
</evidence>
<dbReference type="Gene3D" id="3.40.190.10">
    <property type="entry name" value="Periplasmic binding protein-like II"/>
    <property type="match status" value="2"/>
</dbReference>
<reference evidence="6 7" key="1">
    <citation type="submission" date="2024-09" db="EMBL/GenBank/DDBJ databases">
        <authorList>
            <person name="Salinas-Garcia M.A."/>
            <person name="Prieme A."/>
        </authorList>
    </citation>
    <scope>NUCLEOTIDE SEQUENCE [LARGE SCALE GENOMIC DNA]</scope>
    <source>
        <strain evidence="6 7">DSM 21081</strain>
    </source>
</reference>
<proteinExistence type="inferred from homology"/>
<dbReference type="SUPFAM" id="SSF53850">
    <property type="entry name" value="Periplasmic binding protein-like II"/>
    <property type="match status" value="1"/>
</dbReference>
<dbReference type="Proteomes" id="UP001575652">
    <property type="component" value="Unassembled WGS sequence"/>
</dbReference>
<sequence>MHPPRPRLAPSARRAAAARAAGVRRTRRAAAATLAVGALLLSACGSDYPLGEEQRRAAEANTSDLSGTITGVGSSAQSAAMATWISQFSSLNPDVRVQYSPAGSGAGRTAFLAGGVAFAGSDAFLDDDELADAEAACGPGGAINIPAYISPIALAFNLPGISEIDLDAETVARIFRGEITNWSDPAIARLNEGVDLPDLGLTAIHRADDSGTTENFTEYLHAAAPGAWMDEADGSWPSDLGGENAQGNAGVMSTVTRTVGAITYADDSVVGAASGKARLAVGDQFVAVSPEAAARAVESSTRVPDRGGHDIALHLDRTTTAEGAYPLVLVSYQIYCTGYRDAQTVELVKAFGGFVVSPEGQELAADSVGSSPMPAGLAGDAAAAIESITTR</sequence>
<gene>
    <name evidence="6" type="ORF">ACETWP_03025</name>
</gene>
<comment type="similarity">
    <text evidence="1 4">Belongs to the PstS family.</text>
</comment>
<accession>A0ABV4UKU1</accession>
<evidence type="ECO:0000256" key="2">
    <source>
        <dbReference type="ARBA" id="ARBA00022448"/>
    </source>
</evidence>
<name>A0ABV4UKU1_9MICC</name>
<evidence type="ECO:0000256" key="1">
    <source>
        <dbReference type="ARBA" id="ARBA00008725"/>
    </source>
</evidence>
<dbReference type="InterPro" id="IPR005673">
    <property type="entry name" value="ABC_phos-bd_PstS"/>
</dbReference>
<dbReference type="RefSeq" id="WP_373970717.1">
    <property type="nucleotide sequence ID" value="NZ_JBHDLJ010000002.1"/>
</dbReference>
<dbReference type="PANTHER" id="PTHR42996:SF1">
    <property type="entry name" value="PHOSPHATE-BINDING PROTEIN PSTS"/>
    <property type="match status" value="1"/>
</dbReference>
<dbReference type="CDD" id="cd13565">
    <property type="entry name" value="PBP2_PstS"/>
    <property type="match status" value="1"/>
</dbReference>
<evidence type="ECO:0000313" key="6">
    <source>
        <dbReference type="EMBL" id="MFB0833548.1"/>
    </source>
</evidence>
<evidence type="ECO:0000256" key="3">
    <source>
        <dbReference type="ARBA" id="ARBA00022592"/>
    </source>
</evidence>
<organism evidence="6 7">
    <name type="scientific">Arthrobacter halodurans</name>
    <dbReference type="NCBI Taxonomy" id="516699"/>
    <lineage>
        <taxon>Bacteria</taxon>
        <taxon>Bacillati</taxon>
        <taxon>Actinomycetota</taxon>
        <taxon>Actinomycetes</taxon>
        <taxon>Micrococcales</taxon>
        <taxon>Micrococcaceae</taxon>
        <taxon>Arthrobacter</taxon>
    </lineage>
</organism>
<dbReference type="EMBL" id="JBHDLJ010000002">
    <property type="protein sequence ID" value="MFB0833548.1"/>
    <property type="molecule type" value="Genomic_DNA"/>
</dbReference>
<evidence type="ECO:0000313" key="7">
    <source>
        <dbReference type="Proteomes" id="UP001575652"/>
    </source>
</evidence>
<feature type="domain" description="PBP" evidence="5">
    <location>
        <begin position="61"/>
        <end position="359"/>
    </location>
</feature>
<dbReference type="InterPro" id="IPR050962">
    <property type="entry name" value="Phosphate-bind_PstS"/>
</dbReference>
<protein>
    <recommendedName>
        <fullName evidence="4">Phosphate-binding protein</fullName>
    </recommendedName>
</protein>
<dbReference type="PANTHER" id="PTHR42996">
    <property type="entry name" value="PHOSPHATE-BINDING PROTEIN PSTS"/>
    <property type="match status" value="1"/>
</dbReference>
<dbReference type="Pfam" id="PF12849">
    <property type="entry name" value="PBP_like_2"/>
    <property type="match status" value="1"/>
</dbReference>
<evidence type="ECO:0000256" key="4">
    <source>
        <dbReference type="PIRNR" id="PIRNR002756"/>
    </source>
</evidence>
<keyword evidence="3 4" id="KW-0592">Phosphate transport</keyword>
<keyword evidence="2 4" id="KW-0813">Transport</keyword>
<dbReference type="PIRSF" id="PIRSF002756">
    <property type="entry name" value="PstS"/>
    <property type="match status" value="1"/>
</dbReference>
<keyword evidence="7" id="KW-1185">Reference proteome</keyword>
<dbReference type="InterPro" id="IPR024370">
    <property type="entry name" value="PBP_domain"/>
</dbReference>
<comment type="caution">
    <text evidence="6">The sequence shown here is derived from an EMBL/GenBank/DDBJ whole genome shotgun (WGS) entry which is preliminary data.</text>
</comment>